<feature type="compositionally biased region" description="Basic and acidic residues" evidence="1">
    <location>
        <begin position="92"/>
        <end position="103"/>
    </location>
</feature>
<gene>
    <name evidence="2" type="ORF">EG327_000002</name>
</gene>
<dbReference type="Proteomes" id="UP000490939">
    <property type="component" value="Unassembled WGS sequence"/>
</dbReference>
<dbReference type="EMBL" id="WNWR01000001">
    <property type="protein sequence ID" value="KAE9994789.1"/>
    <property type="molecule type" value="Genomic_DNA"/>
</dbReference>
<keyword evidence="3" id="KW-1185">Reference proteome</keyword>
<feature type="compositionally biased region" description="Basic and acidic residues" evidence="1">
    <location>
        <begin position="14"/>
        <end position="32"/>
    </location>
</feature>
<feature type="compositionally biased region" description="Polar residues" evidence="1">
    <location>
        <begin position="104"/>
        <end position="115"/>
    </location>
</feature>
<feature type="region of interest" description="Disordered" evidence="1">
    <location>
        <begin position="1"/>
        <end position="117"/>
    </location>
</feature>
<evidence type="ECO:0000313" key="3">
    <source>
        <dbReference type="Proteomes" id="UP000490939"/>
    </source>
</evidence>
<organism evidence="2 3">
    <name type="scientific">Venturia inaequalis</name>
    <name type="common">Apple scab fungus</name>
    <dbReference type="NCBI Taxonomy" id="5025"/>
    <lineage>
        <taxon>Eukaryota</taxon>
        <taxon>Fungi</taxon>
        <taxon>Dikarya</taxon>
        <taxon>Ascomycota</taxon>
        <taxon>Pezizomycotina</taxon>
        <taxon>Dothideomycetes</taxon>
        <taxon>Pleosporomycetidae</taxon>
        <taxon>Venturiales</taxon>
        <taxon>Venturiaceae</taxon>
        <taxon>Venturia</taxon>
    </lineage>
</organism>
<reference evidence="2 3" key="1">
    <citation type="submission" date="2019-07" db="EMBL/GenBank/DDBJ databases">
        <title>Venturia inaequalis Genome Resource.</title>
        <authorList>
            <person name="Lichtner F.J."/>
        </authorList>
    </citation>
    <scope>NUCLEOTIDE SEQUENCE [LARGE SCALE GENOMIC DNA]</scope>
    <source>
        <strain evidence="2 3">DMI_063113</strain>
    </source>
</reference>
<name>A0A8H3VXW6_VENIN</name>
<feature type="compositionally biased region" description="Polar residues" evidence="1">
    <location>
        <begin position="33"/>
        <end position="43"/>
    </location>
</feature>
<evidence type="ECO:0000256" key="1">
    <source>
        <dbReference type="SAM" id="MobiDB-lite"/>
    </source>
</evidence>
<dbReference type="AlphaFoldDB" id="A0A8H3VXW6"/>
<proteinExistence type="predicted"/>
<comment type="caution">
    <text evidence="2">The sequence shown here is derived from an EMBL/GenBank/DDBJ whole genome shotgun (WGS) entry which is preliminary data.</text>
</comment>
<evidence type="ECO:0000313" key="2">
    <source>
        <dbReference type="EMBL" id="KAE9994789.1"/>
    </source>
</evidence>
<evidence type="ECO:0008006" key="4">
    <source>
        <dbReference type="Google" id="ProtNLM"/>
    </source>
</evidence>
<accession>A0A8H3VXW6</accession>
<sequence>MSPKSFNNKAARPGRTESETSAKAGHLIDETTRANVSSISQAPDYTGESSSIARASRKRSAAPDYTDPERSRKKSKNGQPTSAAPYVPSKIESGKETSRRTDLPTKNPSPQSSTFKHFESLKKEVRALRKIPLDEPDQPKRKNSRVGKVAEKVYLTDDQVTLAIAAVTEVVNHFYNPEMYLWSLLSSTTLGAAQKYPPLDRSLCPRLIRSKLVFPMFFTPKNLMLYPDVVTDYKDKAIIYASDQDHIFLVKVLFNRGKSRLPQLVILDSSPSFVDRSSEEWQLAVGEMRRIATNLGIYDPPAPDVNVTPLPSLESIQIAFEPEIEIQVARQQNGWACGVHTIMNAWADALLFRTNLKCTMSADSYKRALDVINLVLEGRATLHLVSLLLVSTGFVLHGNKQQGQAITEMRQDSKLFQKYHQINSTADLNSRIDFQSYDATERVKDLVQKNQPDSALALSVAEWTVLPRLRKIALRDKVDAAKDAAIARLKKEETEGQEEEDPKLPIDKGTVQYFKNKVQRSSAAKLSMDKFCKALKQQGLISDVDESDKIGKDHKAEKDRYQEARNEFIRLLGYRLKFTETDYWWKWADSELLELYFEVWFDRKKAEDLADPISPNRPPT</sequence>
<protein>
    <recommendedName>
        <fullName evidence="4">Ubiquitin-like protease family profile domain-containing protein</fullName>
    </recommendedName>
</protein>